<dbReference type="InterPro" id="IPR013229">
    <property type="entry name" value="PEGA"/>
</dbReference>
<gene>
    <name evidence="2" type="ORF">F9K24_16840</name>
</gene>
<dbReference type="PANTHER" id="PTHR36194">
    <property type="entry name" value="S-LAYER-LIKE PROTEIN"/>
    <property type="match status" value="1"/>
</dbReference>
<protein>
    <submittedName>
        <fullName evidence="2">PEGA domain-containing protein</fullName>
    </submittedName>
</protein>
<evidence type="ECO:0000313" key="3">
    <source>
        <dbReference type="Proteomes" id="UP000460298"/>
    </source>
</evidence>
<sequence>MMALLTRSTCGGLLAAALFLLFAPGIIRAEPVPDDARHLTSERRTRKLLFIPLKNQTGEKELDYLSYGIPTLIFSGIRTNFLIEGPALTERSLTPAGPVAEPQQQSGPVLLTASLLDFRSAALREKQRGIPTELSLIPVKEAELQSADPAETAVRYGAEWFVYGTVEYEPVPDPEYVDAQGRRIRITAELRKQFEGRELPAQWKKLLEEKRPEKIIVRLYLRSFEKKDVLWSHTFTLRADNPYEGTDFSTPARALDEKIRAANPHQLRIRSARPGFVFLNGAYAGKTPVDVRVPGAKIDVRVEQDGCNIYRQEWKPGDSANVQAPCNTYRGRSILSVVSVPDGADVYLNHEYLGKTPLRRVDLAPGVHRVRVSAKGYIDGFYGVELKDDTSVDVVAQLKPGDTVEYYTDPGYAIQDWTYDDMSLGLFLQSVAFGMGWAYTNVRANEIRDSIRSPWLPYFYPDPSYGLIQYQTFEDARLRALKWERSGRVLAGLGTISLFGAAYYLYRSLKHDDRPFGEIEARPEPVLFGTPGTMEAVYGAGIRWTF</sequence>
<dbReference type="Pfam" id="PF08308">
    <property type="entry name" value="PEGA"/>
    <property type="match status" value="2"/>
</dbReference>
<feature type="domain" description="PEGA" evidence="1">
    <location>
        <begin position="333"/>
        <end position="400"/>
    </location>
</feature>
<dbReference type="Proteomes" id="UP000460298">
    <property type="component" value="Unassembled WGS sequence"/>
</dbReference>
<reference evidence="2 3" key="1">
    <citation type="submission" date="2019-10" db="EMBL/GenBank/DDBJ databases">
        <title>Extracellular Electron Transfer in a Candidatus Methanoperedens spp. Enrichment Culture.</title>
        <authorList>
            <person name="Berger S."/>
            <person name="Rangel Shaw D."/>
            <person name="Berben T."/>
            <person name="In 'T Zandt M."/>
            <person name="Frank J."/>
            <person name="Reimann J."/>
            <person name="Jetten M.S.M."/>
            <person name="Welte C.U."/>
        </authorList>
    </citation>
    <scope>NUCLEOTIDE SEQUENCE [LARGE SCALE GENOMIC DNA]</scope>
    <source>
        <strain evidence="2">SB12</strain>
    </source>
</reference>
<evidence type="ECO:0000259" key="1">
    <source>
        <dbReference type="Pfam" id="PF08308"/>
    </source>
</evidence>
<evidence type="ECO:0000313" key="2">
    <source>
        <dbReference type="EMBL" id="KAB2930521.1"/>
    </source>
</evidence>
<dbReference type="EMBL" id="WBUI01000020">
    <property type="protein sequence ID" value="KAB2930521.1"/>
    <property type="molecule type" value="Genomic_DNA"/>
</dbReference>
<dbReference type="PANTHER" id="PTHR36194:SF1">
    <property type="entry name" value="S-LAYER-LIKE PROTEIN"/>
    <property type="match status" value="1"/>
</dbReference>
<dbReference type="AlphaFoldDB" id="A0A833GYW6"/>
<proteinExistence type="predicted"/>
<name>A0A833GYW6_9LEPT</name>
<comment type="caution">
    <text evidence="2">The sequence shown here is derived from an EMBL/GenBank/DDBJ whole genome shotgun (WGS) entry which is preliminary data.</text>
</comment>
<accession>A0A833GYW6</accession>
<organism evidence="2 3">
    <name type="scientific">Leptonema illini</name>
    <dbReference type="NCBI Taxonomy" id="183"/>
    <lineage>
        <taxon>Bacteria</taxon>
        <taxon>Pseudomonadati</taxon>
        <taxon>Spirochaetota</taxon>
        <taxon>Spirochaetia</taxon>
        <taxon>Leptospirales</taxon>
        <taxon>Leptospiraceae</taxon>
        <taxon>Leptonema</taxon>
    </lineage>
</organism>
<feature type="domain" description="PEGA" evidence="1">
    <location>
        <begin position="266"/>
        <end position="313"/>
    </location>
</feature>